<gene>
    <name evidence="2" type="ORF">BSL78_02900</name>
</gene>
<reference evidence="2 3" key="1">
    <citation type="journal article" date="2017" name="PLoS Biol.">
        <title>The sea cucumber genome provides insights into morphological evolution and visceral regeneration.</title>
        <authorList>
            <person name="Zhang X."/>
            <person name="Sun L."/>
            <person name="Yuan J."/>
            <person name="Sun Y."/>
            <person name="Gao Y."/>
            <person name="Zhang L."/>
            <person name="Li S."/>
            <person name="Dai H."/>
            <person name="Hamel J.F."/>
            <person name="Liu C."/>
            <person name="Yu Y."/>
            <person name="Liu S."/>
            <person name="Lin W."/>
            <person name="Guo K."/>
            <person name="Jin S."/>
            <person name="Xu P."/>
            <person name="Storey K.B."/>
            <person name="Huan P."/>
            <person name="Zhang T."/>
            <person name="Zhou Y."/>
            <person name="Zhang J."/>
            <person name="Lin C."/>
            <person name="Li X."/>
            <person name="Xing L."/>
            <person name="Huo D."/>
            <person name="Sun M."/>
            <person name="Wang L."/>
            <person name="Mercier A."/>
            <person name="Li F."/>
            <person name="Yang H."/>
            <person name="Xiang J."/>
        </authorList>
    </citation>
    <scope>NUCLEOTIDE SEQUENCE [LARGE SCALE GENOMIC DNA]</scope>
    <source>
        <strain evidence="2">Shaxun</strain>
        <tissue evidence="2">Muscle</tissue>
    </source>
</reference>
<feature type="region of interest" description="Disordered" evidence="1">
    <location>
        <begin position="62"/>
        <end position="177"/>
    </location>
</feature>
<dbReference type="AlphaFoldDB" id="A0A2G8LIV8"/>
<dbReference type="EMBL" id="MRZV01000064">
    <property type="protein sequence ID" value="PIK60179.1"/>
    <property type="molecule type" value="Genomic_DNA"/>
</dbReference>
<evidence type="ECO:0000256" key="1">
    <source>
        <dbReference type="SAM" id="MobiDB-lite"/>
    </source>
</evidence>
<proteinExistence type="predicted"/>
<feature type="compositionally biased region" description="Basic and acidic residues" evidence="1">
    <location>
        <begin position="94"/>
        <end position="149"/>
    </location>
</feature>
<sequence length="265" mass="30648">MKKEAESMKSVEMSLDDIFNGLVDLSVKKSSTLSMLKQKVKEAEEKSQRHWKTMIKLHQIFPISREEHQEQTKRKKKKKELKRKRNEDDVFGDSDVHKRMKEQPIKKEETFMQDHLLKGENGGLKDEKANEPVNNSHRELLTDDPRVEDEQTQPANIAKKKKKKRKNKLSGNISKKELFDEWLMMSETLSGSNVPTDDSHGTKKKLKRSKVGTEQAADESDPLNNLGIRTSPLNGNKTRKRQKAELGYDGIGLNSPEWKRAQRYP</sequence>
<name>A0A2G8LIV8_STIJA</name>
<evidence type="ECO:0000313" key="3">
    <source>
        <dbReference type="Proteomes" id="UP000230750"/>
    </source>
</evidence>
<evidence type="ECO:0000313" key="2">
    <source>
        <dbReference type="EMBL" id="PIK60179.1"/>
    </source>
</evidence>
<feature type="compositionally biased region" description="Polar residues" evidence="1">
    <location>
        <begin position="227"/>
        <end position="236"/>
    </location>
</feature>
<accession>A0A2G8LIV8</accession>
<keyword evidence="3" id="KW-1185">Reference proteome</keyword>
<organism evidence="2 3">
    <name type="scientific">Stichopus japonicus</name>
    <name type="common">Sea cucumber</name>
    <dbReference type="NCBI Taxonomy" id="307972"/>
    <lineage>
        <taxon>Eukaryota</taxon>
        <taxon>Metazoa</taxon>
        <taxon>Echinodermata</taxon>
        <taxon>Eleutherozoa</taxon>
        <taxon>Echinozoa</taxon>
        <taxon>Holothuroidea</taxon>
        <taxon>Aspidochirotacea</taxon>
        <taxon>Aspidochirotida</taxon>
        <taxon>Stichopodidae</taxon>
        <taxon>Apostichopus</taxon>
    </lineage>
</organism>
<feature type="compositionally biased region" description="Basic residues" evidence="1">
    <location>
        <begin position="73"/>
        <end position="84"/>
    </location>
</feature>
<feature type="region of interest" description="Disordered" evidence="1">
    <location>
        <begin position="189"/>
        <end position="265"/>
    </location>
</feature>
<protein>
    <submittedName>
        <fullName evidence="2">Uncharacterized protein</fullName>
    </submittedName>
</protein>
<comment type="caution">
    <text evidence="2">The sequence shown here is derived from an EMBL/GenBank/DDBJ whole genome shotgun (WGS) entry which is preliminary data.</text>
</comment>
<feature type="compositionally biased region" description="Basic residues" evidence="1">
    <location>
        <begin position="158"/>
        <end position="168"/>
    </location>
</feature>
<dbReference type="Proteomes" id="UP000230750">
    <property type="component" value="Unassembled WGS sequence"/>
</dbReference>